<keyword evidence="4" id="KW-1185">Reference proteome</keyword>
<accession>A0A9X3L8V9</accession>
<keyword evidence="1" id="KW-0547">Nucleotide-binding</keyword>
<feature type="binding site" evidence="1">
    <location>
        <begin position="36"/>
        <end position="43"/>
    </location>
    <ligand>
        <name>ATP</name>
        <dbReference type="ChEBI" id="CHEBI:30616"/>
    </ligand>
</feature>
<gene>
    <name evidence="3" type="ORF">M9R61_09485</name>
</gene>
<dbReference type="GO" id="GO:0005524">
    <property type="term" value="F:ATP binding"/>
    <property type="evidence" value="ECO:0007669"/>
    <property type="project" value="UniProtKB-UniRule"/>
</dbReference>
<keyword evidence="1" id="KW-0067">ATP-binding</keyword>
<reference evidence="3" key="1">
    <citation type="submission" date="2022-05" db="EMBL/GenBank/DDBJ databases">
        <authorList>
            <person name="Colautti A."/>
            <person name="Iacumin L."/>
        </authorList>
    </citation>
    <scope>NUCLEOTIDE SEQUENCE</scope>
    <source>
        <strain evidence="3">DSM 30747</strain>
    </source>
</reference>
<proteinExistence type="predicted"/>
<organism evidence="3 4">
    <name type="scientific">Psychrobacillus psychrodurans</name>
    <dbReference type="NCBI Taxonomy" id="126157"/>
    <lineage>
        <taxon>Bacteria</taxon>
        <taxon>Bacillati</taxon>
        <taxon>Bacillota</taxon>
        <taxon>Bacilli</taxon>
        <taxon>Bacillales</taxon>
        <taxon>Bacillaceae</taxon>
        <taxon>Psychrobacillus</taxon>
    </lineage>
</organism>
<comment type="caution">
    <text evidence="3">The sequence shown here is derived from an EMBL/GenBank/DDBJ whole genome shotgun (WGS) entry which is preliminary data.</text>
</comment>
<dbReference type="Proteomes" id="UP001152172">
    <property type="component" value="Unassembled WGS sequence"/>
</dbReference>
<evidence type="ECO:0000256" key="1">
    <source>
        <dbReference type="PROSITE-ProRule" id="PRU00289"/>
    </source>
</evidence>
<dbReference type="PROSITE" id="PS50901">
    <property type="entry name" value="FTSK"/>
    <property type="match status" value="1"/>
</dbReference>
<evidence type="ECO:0000313" key="4">
    <source>
        <dbReference type="Proteomes" id="UP001152172"/>
    </source>
</evidence>
<sequence>MQTTTNLVLDKTLYNRGLIHYHKIDWDKTPHMTTIGASGTGKTFLNKLIIARVSMKIPNSSITVLDFKADDYHFARSCKNLYEFDKVQEGLEAYYQEFLLRQQGRDTDRSFKLLVIEELGSMMGYFDKKVVESMKMMIANITFMGRSVNFHLLVSTQRPDTTYFKAGVRDSLGVVIALGSLSKEGKSMMFNDFKDEMTEAQGQGSGYLTNGVELYSIKVPHVKDVAKLEHYIKQALNG</sequence>
<dbReference type="GO" id="GO:0003677">
    <property type="term" value="F:DNA binding"/>
    <property type="evidence" value="ECO:0007669"/>
    <property type="project" value="InterPro"/>
</dbReference>
<dbReference type="Gene3D" id="3.40.50.300">
    <property type="entry name" value="P-loop containing nucleotide triphosphate hydrolases"/>
    <property type="match status" value="1"/>
</dbReference>
<evidence type="ECO:0000259" key="2">
    <source>
        <dbReference type="PROSITE" id="PS50901"/>
    </source>
</evidence>
<dbReference type="EMBL" id="JAMKBI010000006">
    <property type="protein sequence ID" value="MCZ8533543.1"/>
    <property type="molecule type" value="Genomic_DNA"/>
</dbReference>
<dbReference type="SUPFAM" id="SSF52540">
    <property type="entry name" value="P-loop containing nucleoside triphosphate hydrolases"/>
    <property type="match status" value="1"/>
</dbReference>
<dbReference type="InterPro" id="IPR002543">
    <property type="entry name" value="FtsK_dom"/>
</dbReference>
<evidence type="ECO:0000313" key="3">
    <source>
        <dbReference type="EMBL" id="MCZ8533543.1"/>
    </source>
</evidence>
<name>A0A9X3L8V9_9BACI</name>
<dbReference type="AlphaFoldDB" id="A0A9X3L8V9"/>
<protein>
    <recommendedName>
        <fullName evidence="2">FtsK domain-containing protein</fullName>
    </recommendedName>
</protein>
<dbReference type="InterPro" id="IPR027417">
    <property type="entry name" value="P-loop_NTPase"/>
</dbReference>
<dbReference type="RefSeq" id="WP_269921906.1">
    <property type="nucleotide sequence ID" value="NZ_JAMKBI010000006.1"/>
</dbReference>
<feature type="domain" description="FtsK" evidence="2">
    <location>
        <begin position="16"/>
        <end position="187"/>
    </location>
</feature>